<name>A9U6U7_PHYPA</name>
<accession>A9U6U7</accession>
<dbReference type="AlphaFoldDB" id="A9U6U7"/>
<sequence length="109" mass="12418">MANKSTPETILRFVAVRPVDQITVEEQNVSPVHDGGNGFPVFWRLDQMSRKRFAGVCFLRAYQRIIARFGNDEHSAVFFIRRVDGGPGRNAVTRFDLQVEVVLMQRLPA</sequence>
<reference evidence="1" key="1">
    <citation type="journal article" date="2008" name="Science">
        <title>The Physcomitrella genome reveals evolutionary insights into the conquest of land by plants.</title>
        <authorList>
            <person name="Rensing S."/>
            <person name="Lang D."/>
            <person name="Zimmer A."/>
            <person name="Terry A."/>
            <person name="Salamov A."/>
            <person name="Shapiro H."/>
            <person name="Nishiyama T."/>
            <person name="Perroud P.-F."/>
            <person name="Lindquist E."/>
            <person name="Kamisugi Y."/>
            <person name="Tanahashi T."/>
            <person name="Sakakibara K."/>
            <person name="Fujita T."/>
            <person name="Oishi K."/>
            <person name="Shin-I T."/>
            <person name="Kuroki Y."/>
            <person name="Toyoda A."/>
            <person name="Suzuki Y."/>
            <person name="Hashimoto A."/>
            <person name="Yamaguchi K."/>
            <person name="Sugano A."/>
            <person name="Kohara Y."/>
            <person name="Fujiyama A."/>
            <person name="Anterola A."/>
            <person name="Aoki S."/>
            <person name="Ashton N."/>
            <person name="Barbazuk W.B."/>
            <person name="Barker E."/>
            <person name="Bennetzen J."/>
            <person name="Bezanilla M."/>
            <person name="Blankenship R."/>
            <person name="Cho S.H."/>
            <person name="Dutcher S."/>
            <person name="Estelle M."/>
            <person name="Fawcett J.A."/>
            <person name="Gundlach H."/>
            <person name="Hanada K."/>
            <person name="Heyl A."/>
            <person name="Hicks K.A."/>
            <person name="Hugh J."/>
            <person name="Lohr M."/>
            <person name="Mayer K."/>
            <person name="Melkozernov A."/>
            <person name="Murata T."/>
            <person name="Nelson D."/>
            <person name="Pils B."/>
            <person name="Prigge M."/>
            <person name="Reiss B."/>
            <person name="Renner T."/>
            <person name="Rombauts S."/>
            <person name="Rushton P."/>
            <person name="Sanderfoot A."/>
            <person name="Schween G."/>
            <person name="Shiu S.-H."/>
            <person name="Stueber K."/>
            <person name="Theodoulou F.L."/>
            <person name="Tu H."/>
            <person name="Van de Peer Y."/>
            <person name="Verrier P.J."/>
            <person name="Waters E."/>
            <person name="Wood A."/>
            <person name="Yang L."/>
            <person name="Cove D."/>
            <person name="Cuming A."/>
            <person name="Hasebe M."/>
            <person name="Lucas S."/>
            <person name="Mishler D.B."/>
            <person name="Reski R."/>
            <person name="Grigoriev I."/>
            <person name="Quatrano R.S."/>
            <person name="Boore J.L."/>
        </authorList>
    </citation>
    <scope>NUCLEOTIDE SEQUENCE [LARGE SCALE GENOMIC DNA]</scope>
</reference>
<evidence type="ECO:0000313" key="1">
    <source>
        <dbReference type="EMBL" id="EDQ48605.1"/>
    </source>
</evidence>
<dbReference type="EMBL" id="DS546211">
    <property type="protein sequence ID" value="EDQ48605.1"/>
    <property type="molecule type" value="Genomic_DNA"/>
</dbReference>
<organism>
    <name type="scientific">Physcomitrium patens</name>
    <name type="common">Spreading-leaved earth moss</name>
    <name type="synonym">Physcomitrella patens</name>
    <dbReference type="NCBI Taxonomy" id="3218"/>
    <lineage>
        <taxon>Eukaryota</taxon>
        <taxon>Viridiplantae</taxon>
        <taxon>Streptophyta</taxon>
        <taxon>Embryophyta</taxon>
        <taxon>Bryophyta</taxon>
        <taxon>Bryophytina</taxon>
        <taxon>Bryopsida</taxon>
        <taxon>Funariidae</taxon>
        <taxon>Funariales</taxon>
        <taxon>Funariaceae</taxon>
        <taxon>Physcomitrium</taxon>
    </lineage>
</organism>
<proteinExistence type="predicted"/>
<protein>
    <submittedName>
        <fullName evidence="1">Predicted protein</fullName>
    </submittedName>
</protein>
<gene>
    <name evidence="1" type="ORF">PHYPADRAFT_103537</name>
</gene>